<evidence type="ECO:0000313" key="10">
    <source>
        <dbReference type="EMBL" id="CZR53093.1"/>
    </source>
</evidence>
<dbReference type="PROSITE" id="PS00463">
    <property type="entry name" value="ZN2_CY6_FUNGAL_1"/>
    <property type="match status" value="1"/>
</dbReference>
<keyword evidence="3" id="KW-0805">Transcription regulation</keyword>
<accession>A0A1L7WK26</accession>
<keyword evidence="4" id="KW-0804">Transcription</keyword>
<keyword evidence="1" id="KW-0479">Metal-binding</keyword>
<feature type="domain" description="C2H2-type" evidence="9">
    <location>
        <begin position="8"/>
        <end position="35"/>
    </location>
</feature>
<dbReference type="STRING" id="576137.A0A1L7WK26"/>
<dbReference type="Gene3D" id="3.30.160.60">
    <property type="entry name" value="Classic Zinc Finger"/>
    <property type="match status" value="1"/>
</dbReference>
<dbReference type="PROSITE" id="PS50048">
    <property type="entry name" value="ZN2_CY6_FUNGAL_2"/>
    <property type="match status" value="1"/>
</dbReference>
<evidence type="ECO:0000256" key="4">
    <source>
        <dbReference type="ARBA" id="ARBA00023163"/>
    </source>
</evidence>
<dbReference type="SMART" id="SM00066">
    <property type="entry name" value="GAL4"/>
    <property type="match status" value="1"/>
</dbReference>
<protein>
    <recommendedName>
        <fullName evidence="12">Zn(2)-C6 fungal-type domain-containing protein</fullName>
    </recommendedName>
</protein>
<dbReference type="AlphaFoldDB" id="A0A1L7WK26"/>
<dbReference type="InterPro" id="IPR013087">
    <property type="entry name" value="Znf_C2H2_type"/>
</dbReference>
<dbReference type="EMBL" id="FJOG01000003">
    <property type="protein sequence ID" value="CZR53093.1"/>
    <property type="molecule type" value="Genomic_DNA"/>
</dbReference>
<evidence type="ECO:0000256" key="2">
    <source>
        <dbReference type="ARBA" id="ARBA00022833"/>
    </source>
</evidence>
<evidence type="ECO:0000256" key="7">
    <source>
        <dbReference type="SAM" id="MobiDB-lite"/>
    </source>
</evidence>
<feature type="region of interest" description="Disordered" evidence="7">
    <location>
        <begin position="81"/>
        <end position="113"/>
    </location>
</feature>
<dbReference type="PANTHER" id="PTHR47660:SF3">
    <property type="entry name" value="FINGER DOMAIN PROTEIN, PUTATIVE (AFU_ORTHOLOGUE AFUA_4G03310)-RELATED"/>
    <property type="match status" value="1"/>
</dbReference>
<evidence type="ECO:0000313" key="11">
    <source>
        <dbReference type="Proteomes" id="UP000184330"/>
    </source>
</evidence>
<dbReference type="Proteomes" id="UP000184330">
    <property type="component" value="Unassembled WGS sequence"/>
</dbReference>
<name>A0A1L7WK26_9HELO</name>
<dbReference type="InterPro" id="IPR036864">
    <property type="entry name" value="Zn2-C6_fun-type_DNA-bd_sf"/>
</dbReference>
<evidence type="ECO:0000259" key="8">
    <source>
        <dbReference type="PROSITE" id="PS50048"/>
    </source>
</evidence>
<keyword evidence="2" id="KW-0862">Zinc</keyword>
<evidence type="ECO:0000256" key="6">
    <source>
        <dbReference type="PROSITE-ProRule" id="PRU00042"/>
    </source>
</evidence>
<sequence>MMDTAKALECQHCKNTFSQKSSLVRHLKLCTRPRPASLRQKSCRQCAFAKAKCDLQRPNCSRCSLRDIACIYLTAVPKYGPESSTSPPQGQSTTTCSSSSVLTPADHGTNTPDREALEDFLNRVNEPLNAAIEDMPLDVPLPDVLQHCDESVSFLVQGSTDLIHFDPWLLASLNPQDTTPPLAKHSMQTLLRVLRTWPCMLAKGFQFPPIFHQSIKDENCKVAQPLANCCTLTRMWYFQQEGTSSIVQETITRELKIIIANFQTYDETDLLGALQALTIYVIMLVFPTKNQLAIPQIDESIFSSVLQIVYHTARSGLMLQEETDHAIPSWEAWVHITSKRRAVFALYLLHWSYSVYHKLQSFNCSELGFMPAPCAKFLWEARSKEQWEVLYKKWLAQWDGCEYLQYEFGNIKPGVMLGERAQRWLEDADELGILFSSIFNSTDREPEFMCLG</sequence>
<keyword evidence="6" id="KW-0863">Zinc-finger</keyword>
<keyword evidence="11" id="KW-1185">Reference proteome</keyword>
<evidence type="ECO:0000256" key="3">
    <source>
        <dbReference type="ARBA" id="ARBA00023015"/>
    </source>
</evidence>
<reference evidence="10 11" key="1">
    <citation type="submission" date="2016-03" db="EMBL/GenBank/DDBJ databases">
        <authorList>
            <person name="Ploux O."/>
        </authorList>
    </citation>
    <scope>NUCLEOTIDE SEQUENCE [LARGE SCALE GENOMIC DNA]</scope>
    <source>
        <strain evidence="10 11">UAMH 11012</strain>
    </source>
</reference>
<feature type="compositionally biased region" description="Low complexity" evidence="7">
    <location>
        <begin position="83"/>
        <end position="100"/>
    </location>
</feature>
<dbReference type="InterPro" id="IPR001138">
    <property type="entry name" value="Zn2Cys6_DnaBD"/>
</dbReference>
<dbReference type="SUPFAM" id="SSF57701">
    <property type="entry name" value="Zn2/Cys6 DNA-binding domain"/>
    <property type="match status" value="1"/>
</dbReference>
<dbReference type="PROSITE" id="PS50157">
    <property type="entry name" value="ZINC_FINGER_C2H2_2"/>
    <property type="match status" value="1"/>
</dbReference>
<gene>
    <name evidence="10" type="ORF">PAC_02971</name>
</gene>
<dbReference type="Pfam" id="PF00172">
    <property type="entry name" value="Zn_clus"/>
    <property type="match status" value="1"/>
</dbReference>
<dbReference type="GO" id="GO:0000981">
    <property type="term" value="F:DNA-binding transcription factor activity, RNA polymerase II-specific"/>
    <property type="evidence" value="ECO:0007669"/>
    <property type="project" value="InterPro"/>
</dbReference>
<feature type="domain" description="Zn(2)-C6 fungal-type" evidence="8">
    <location>
        <begin position="42"/>
        <end position="72"/>
    </location>
</feature>
<evidence type="ECO:0008006" key="12">
    <source>
        <dbReference type="Google" id="ProtNLM"/>
    </source>
</evidence>
<keyword evidence="5" id="KW-0539">Nucleus</keyword>
<dbReference type="Gene3D" id="4.10.240.10">
    <property type="entry name" value="Zn(2)-C6 fungal-type DNA-binding domain"/>
    <property type="match status" value="1"/>
</dbReference>
<evidence type="ECO:0000256" key="5">
    <source>
        <dbReference type="ARBA" id="ARBA00023242"/>
    </source>
</evidence>
<dbReference type="OrthoDB" id="2441642at2759"/>
<organism evidence="10 11">
    <name type="scientific">Phialocephala subalpina</name>
    <dbReference type="NCBI Taxonomy" id="576137"/>
    <lineage>
        <taxon>Eukaryota</taxon>
        <taxon>Fungi</taxon>
        <taxon>Dikarya</taxon>
        <taxon>Ascomycota</taxon>
        <taxon>Pezizomycotina</taxon>
        <taxon>Leotiomycetes</taxon>
        <taxon>Helotiales</taxon>
        <taxon>Mollisiaceae</taxon>
        <taxon>Phialocephala</taxon>
        <taxon>Phialocephala fortinii species complex</taxon>
    </lineage>
</organism>
<proteinExistence type="predicted"/>
<dbReference type="GO" id="GO:0008270">
    <property type="term" value="F:zinc ion binding"/>
    <property type="evidence" value="ECO:0007669"/>
    <property type="project" value="UniProtKB-KW"/>
</dbReference>
<evidence type="ECO:0000256" key="1">
    <source>
        <dbReference type="ARBA" id="ARBA00022723"/>
    </source>
</evidence>
<evidence type="ECO:0000259" key="9">
    <source>
        <dbReference type="PROSITE" id="PS50157"/>
    </source>
</evidence>
<dbReference type="PANTHER" id="PTHR47660">
    <property type="entry name" value="TRANSCRIPTION FACTOR WITH C2H2 AND ZN(2)-CYS(6) DNA BINDING DOMAIN (EUROFUNG)-RELATED-RELATED"/>
    <property type="match status" value="1"/>
</dbReference>
<dbReference type="CDD" id="cd00067">
    <property type="entry name" value="GAL4"/>
    <property type="match status" value="1"/>
</dbReference>